<dbReference type="Proteomes" id="UP000825381">
    <property type="component" value="Chromosome"/>
</dbReference>
<reference evidence="2 3" key="1">
    <citation type="submission" date="2021-07" db="EMBL/GenBank/DDBJ databases">
        <title>Flavobacterium WSW3-B6 sp.nov, isolated from seaweed.</title>
        <authorList>
            <person name="Muhammad N."/>
            <person name="Ho H."/>
            <person name="Lee Y.-J."/>
            <person name="Nguyen T."/>
            <person name="Ho J."/>
            <person name="Kim S.-G."/>
        </authorList>
    </citation>
    <scope>NUCLEOTIDE SEQUENCE [LARGE SCALE GENOMIC DNA]</scope>
    <source>
        <strain evidence="2 3">WSW3-B6</strain>
    </source>
</reference>
<evidence type="ECO:0000313" key="3">
    <source>
        <dbReference type="Proteomes" id="UP000825381"/>
    </source>
</evidence>
<accession>A0ABX8V7S3</accession>
<dbReference type="EMBL" id="CP080429">
    <property type="protein sequence ID" value="QYJ68899.1"/>
    <property type="molecule type" value="Genomic_DNA"/>
</dbReference>
<protein>
    <recommendedName>
        <fullName evidence="1">DUF6671 domain-containing protein</fullName>
    </recommendedName>
</protein>
<keyword evidence="3" id="KW-1185">Reference proteome</keyword>
<dbReference type="Pfam" id="PF20376">
    <property type="entry name" value="DUF6671"/>
    <property type="match status" value="1"/>
</dbReference>
<evidence type="ECO:0000313" key="2">
    <source>
        <dbReference type="EMBL" id="QYJ68899.1"/>
    </source>
</evidence>
<name>A0ABX8V7S3_9FLAO</name>
<proteinExistence type="predicted"/>
<gene>
    <name evidence="2" type="ORF">K1I41_03170</name>
</gene>
<evidence type="ECO:0000259" key="1">
    <source>
        <dbReference type="Pfam" id="PF20376"/>
    </source>
</evidence>
<feature type="domain" description="DUF6671" evidence="1">
    <location>
        <begin position="62"/>
        <end position="278"/>
    </location>
</feature>
<dbReference type="RefSeq" id="WP_220641237.1">
    <property type="nucleotide sequence ID" value="NZ_CP080429.1"/>
</dbReference>
<dbReference type="InterPro" id="IPR046612">
    <property type="entry name" value="DUF6671"/>
</dbReference>
<organism evidence="2 3">
    <name type="scientific">Flavobacterium litorale</name>
    <dbReference type="NCBI Taxonomy" id="2856519"/>
    <lineage>
        <taxon>Bacteria</taxon>
        <taxon>Pseudomonadati</taxon>
        <taxon>Bacteroidota</taxon>
        <taxon>Flavobacteriia</taxon>
        <taxon>Flavobacteriales</taxon>
        <taxon>Flavobacteriaceae</taxon>
        <taxon>Flavobacterium</taxon>
    </lineage>
</organism>
<sequence>MFEGRPLAIATMHKKESVIAPILETVLGVHCFTPYGLDTNTLGTFTGEIPRTLTPLEAARQKCHAAMELSNCDLAVASEGSFGAHPNIPFLPANEELLVLVDKKNDVEIVVRELSITTNFNGEEVRTMADLYAFAKRVNFPEHAIVLRDSRESNRAIHKGITRYTELENFFTALLKKYGTAYAETDMRAMYNPTRMQVIQAAANKLASKALVCCPACDTPGFGVTATEGGLPCSYCSLPTKSVLHHVSTCTKCNYTSTKKYPTGKTTEDPQYCDYCNP</sequence>